<evidence type="ECO:0000259" key="4">
    <source>
        <dbReference type="PROSITE" id="PS52035"/>
    </source>
</evidence>
<dbReference type="Pfam" id="PF00246">
    <property type="entry name" value="Peptidase_M14"/>
    <property type="match status" value="1"/>
</dbReference>
<organism evidence="5 6">
    <name type="scientific">Flavobacterium swingsii</name>
    <dbReference type="NCBI Taxonomy" id="498292"/>
    <lineage>
        <taxon>Bacteria</taxon>
        <taxon>Pseudomonadati</taxon>
        <taxon>Bacteroidota</taxon>
        <taxon>Flavobacteriia</taxon>
        <taxon>Flavobacteriales</taxon>
        <taxon>Flavobacteriaceae</taxon>
        <taxon>Flavobacterium</taxon>
    </lineage>
</organism>
<dbReference type="GO" id="GO:0004181">
    <property type="term" value="F:metallocarboxypeptidase activity"/>
    <property type="evidence" value="ECO:0007669"/>
    <property type="project" value="InterPro"/>
</dbReference>
<accession>A0A1I0ZQK4</accession>
<dbReference type="SUPFAM" id="SSF53187">
    <property type="entry name" value="Zn-dependent exopeptidases"/>
    <property type="match status" value="1"/>
</dbReference>
<name>A0A1I0ZQK4_9FLAO</name>
<dbReference type="OrthoDB" id="1119199at2"/>
<dbReference type="GO" id="GO:0005615">
    <property type="term" value="C:extracellular space"/>
    <property type="evidence" value="ECO:0007669"/>
    <property type="project" value="TreeGrafter"/>
</dbReference>
<dbReference type="Gene3D" id="3.40.630.10">
    <property type="entry name" value="Zn peptidases"/>
    <property type="match status" value="1"/>
</dbReference>
<dbReference type="AlphaFoldDB" id="A0A1I0ZQK4"/>
<keyword evidence="5" id="KW-0645">Protease</keyword>
<dbReference type="CDD" id="cd06239">
    <property type="entry name" value="M14-like"/>
    <property type="match status" value="1"/>
</dbReference>
<evidence type="ECO:0000313" key="5">
    <source>
        <dbReference type="EMBL" id="SFB27827.1"/>
    </source>
</evidence>
<dbReference type="GO" id="GO:0006508">
    <property type="term" value="P:proteolysis"/>
    <property type="evidence" value="ECO:0007669"/>
    <property type="project" value="InterPro"/>
</dbReference>
<keyword evidence="5" id="KW-0121">Carboxypeptidase</keyword>
<evidence type="ECO:0000256" key="2">
    <source>
        <dbReference type="ARBA" id="ARBA00005988"/>
    </source>
</evidence>
<proteinExistence type="inferred from homology"/>
<comment type="similarity">
    <text evidence="2 3">Belongs to the peptidase M14 family.</text>
</comment>
<dbReference type="PROSITE" id="PS52035">
    <property type="entry name" value="PEPTIDASE_M14"/>
    <property type="match status" value="1"/>
</dbReference>
<reference evidence="6" key="1">
    <citation type="submission" date="2016-10" db="EMBL/GenBank/DDBJ databases">
        <authorList>
            <person name="Varghese N."/>
            <person name="Submissions S."/>
        </authorList>
    </citation>
    <scope>NUCLEOTIDE SEQUENCE [LARGE SCALE GENOMIC DNA]</scope>
    <source>
        <strain evidence="6">DSM 21789</strain>
    </source>
</reference>
<dbReference type="STRING" id="498292.SAMN05660845_2361"/>
<sequence length="384" mass="44112">MNLIEIFSEIKQQKLFGRYITNKHIEPILETLSNDFEVSTIGHSVNKKPIYAVEIGSGSKKIFMWSQMHGNESTTTKALFDLFNFLKQDSEEANKIKKEFTLLCIPILNPDGAEAYTRVNANEIDLNRDSVNLSQPESQLLRKMFGDFKPDYCFNLHDQRTIFAAGNTRNPATVSFLAPAYNDAREYNNVRNKAVNVIVAMNDELQKHIPNQVGRFDDSFNINCIGDMFQSLNVPTILFEAGHYQGDYEREETRKYIFVALMSGLQFIYKNITIEDKTTNYVNIPQNKVSFVDFAYRNFNINYNSLNIITTFAAQYKEMLIDGKIVFEAYFSEIEDGATFFGHQEYDGEEGDYSDDSSSLPEIGKKADFYLNKNIRFVNGLIKM</sequence>
<evidence type="ECO:0000313" key="6">
    <source>
        <dbReference type="Proteomes" id="UP000199604"/>
    </source>
</evidence>
<dbReference type="PANTHER" id="PTHR11705">
    <property type="entry name" value="PROTEASE FAMILY M14 CARBOXYPEPTIDASE A,B"/>
    <property type="match status" value="1"/>
</dbReference>
<dbReference type="RefSeq" id="WP_091477439.1">
    <property type="nucleotide sequence ID" value="NZ_FOJT01000006.1"/>
</dbReference>
<comment type="caution">
    <text evidence="3">Lacks conserved residue(s) required for the propagation of feature annotation.</text>
</comment>
<gene>
    <name evidence="5" type="ORF">SAMN05660845_2361</name>
</gene>
<evidence type="ECO:0000256" key="3">
    <source>
        <dbReference type="PROSITE-ProRule" id="PRU01379"/>
    </source>
</evidence>
<dbReference type="EMBL" id="FOJT01000006">
    <property type="protein sequence ID" value="SFB27827.1"/>
    <property type="molecule type" value="Genomic_DNA"/>
</dbReference>
<dbReference type="Proteomes" id="UP000199604">
    <property type="component" value="Unassembled WGS sequence"/>
</dbReference>
<feature type="domain" description="Peptidase M14" evidence="4">
    <location>
        <begin position="11"/>
        <end position="331"/>
    </location>
</feature>
<dbReference type="PANTHER" id="PTHR11705:SF154">
    <property type="entry name" value="PEPTIDASE M14 CARBOXYPEPTIDASE A DOMAIN-CONTAINING PROTEIN"/>
    <property type="match status" value="1"/>
</dbReference>
<comment type="cofactor">
    <cofactor evidence="1">
        <name>Zn(2+)</name>
        <dbReference type="ChEBI" id="CHEBI:29105"/>
    </cofactor>
</comment>
<keyword evidence="6" id="KW-1185">Reference proteome</keyword>
<protein>
    <submittedName>
        <fullName evidence="5">Zinc carboxypeptidase</fullName>
    </submittedName>
</protein>
<dbReference type="GO" id="GO:0008270">
    <property type="term" value="F:zinc ion binding"/>
    <property type="evidence" value="ECO:0007669"/>
    <property type="project" value="InterPro"/>
</dbReference>
<evidence type="ECO:0000256" key="1">
    <source>
        <dbReference type="ARBA" id="ARBA00001947"/>
    </source>
</evidence>
<dbReference type="InterPro" id="IPR000834">
    <property type="entry name" value="Peptidase_M14"/>
</dbReference>
<keyword evidence="5" id="KW-0378">Hydrolase</keyword>